<gene>
    <name evidence="2" type="ORF">K444DRAFT_136121</name>
</gene>
<accession>A0A2J6STN0</accession>
<reference evidence="2 3" key="1">
    <citation type="submission" date="2016-04" db="EMBL/GenBank/DDBJ databases">
        <title>A degradative enzymes factory behind the ericoid mycorrhizal symbiosis.</title>
        <authorList>
            <consortium name="DOE Joint Genome Institute"/>
            <person name="Martino E."/>
            <person name="Morin E."/>
            <person name="Grelet G."/>
            <person name="Kuo A."/>
            <person name="Kohler A."/>
            <person name="Daghino S."/>
            <person name="Barry K."/>
            <person name="Choi C."/>
            <person name="Cichocki N."/>
            <person name="Clum A."/>
            <person name="Copeland A."/>
            <person name="Hainaut M."/>
            <person name="Haridas S."/>
            <person name="Labutti K."/>
            <person name="Lindquist E."/>
            <person name="Lipzen A."/>
            <person name="Khouja H.-R."/>
            <person name="Murat C."/>
            <person name="Ohm R."/>
            <person name="Olson A."/>
            <person name="Spatafora J."/>
            <person name="Veneault-Fourrey C."/>
            <person name="Henrissat B."/>
            <person name="Grigoriev I."/>
            <person name="Martin F."/>
            <person name="Perotto S."/>
        </authorList>
    </citation>
    <scope>NUCLEOTIDE SEQUENCE [LARGE SCALE GENOMIC DNA]</scope>
    <source>
        <strain evidence="2 3">E</strain>
    </source>
</reference>
<evidence type="ECO:0000256" key="1">
    <source>
        <dbReference type="SAM" id="SignalP"/>
    </source>
</evidence>
<proteinExistence type="predicted"/>
<dbReference type="EMBL" id="KZ613866">
    <property type="protein sequence ID" value="PMD54125.1"/>
    <property type="molecule type" value="Genomic_DNA"/>
</dbReference>
<name>A0A2J6STN0_9HELO</name>
<evidence type="ECO:0000313" key="2">
    <source>
        <dbReference type="EMBL" id="PMD54125.1"/>
    </source>
</evidence>
<evidence type="ECO:0000313" key="3">
    <source>
        <dbReference type="Proteomes" id="UP000235371"/>
    </source>
</evidence>
<feature type="chain" id="PRO_5014372600" description="Secreted protein" evidence="1">
    <location>
        <begin position="31"/>
        <end position="129"/>
    </location>
</feature>
<sequence length="129" mass="14505">MRGARPTARPTARVFRHLGRLCFCFCFLLAKLPLLMERKRDPRVDVFPDCCMKRASRCKALSGGFSPVGAGLSAFLWRKSPTARESWLYKYSRRHHRRPGQPASRSVSLGPAIRWTPVAGKATAATNFV</sequence>
<keyword evidence="3" id="KW-1185">Reference proteome</keyword>
<evidence type="ECO:0008006" key="4">
    <source>
        <dbReference type="Google" id="ProtNLM"/>
    </source>
</evidence>
<dbReference type="RefSeq" id="XP_024731029.1">
    <property type="nucleotide sequence ID" value="XM_024870507.1"/>
</dbReference>
<feature type="signal peptide" evidence="1">
    <location>
        <begin position="1"/>
        <end position="30"/>
    </location>
</feature>
<dbReference type="Proteomes" id="UP000235371">
    <property type="component" value="Unassembled WGS sequence"/>
</dbReference>
<protein>
    <recommendedName>
        <fullName evidence="4">Secreted protein</fullName>
    </recommendedName>
</protein>
<dbReference type="GeneID" id="36578589"/>
<dbReference type="AlphaFoldDB" id="A0A2J6STN0"/>
<organism evidence="2 3">
    <name type="scientific">Hyaloscypha bicolor E</name>
    <dbReference type="NCBI Taxonomy" id="1095630"/>
    <lineage>
        <taxon>Eukaryota</taxon>
        <taxon>Fungi</taxon>
        <taxon>Dikarya</taxon>
        <taxon>Ascomycota</taxon>
        <taxon>Pezizomycotina</taxon>
        <taxon>Leotiomycetes</taxon>
        <taxon>Helotiales</taxon>
        <taxon>Hyaloscyphaceae</taxon>
        <taxon>Hyaloscypha</taxon>
        <taxon>Hyaloscypha bicolor</taxon>
    </lineage>
</organism>
<dbReference type="InParanoid" id="A0A2J6STN0"/>
<keyword evidence="1" id="KW-0732">Signal</keyword>